<evidence type="ECO:0000313" key="3">
    <source>
        <dbReference type="WBParaSite" id="nRc.2.0.1.t24047-RA"/>
    </source>
</evidence>
<keyword evidence="1" id="KW-1133">Transmembrane helix</keyword>
<evidence type="ECO:0000313" key="2">
    <source>
        <dbReference type="Proteomes" id="UP000887565"/>
    </source>
</evidence>
<keyword evidence="1" id="KW-0472">Membrane</keyword>
<sequence length="267" mass="29948">MFIEQCKFYAATVGDWSRIESLLFQTKKIDKRIVIEAERIVEGPCACSPHVNKFRTNSIDHKVHKYRVAYFEICSKIGSKSIGAVFVSVAVGTVIAAGLAIFPPPRAGSTVDTWAEDPLPPKFFVDDFGCSAANKIFLTPIIFPTIKNSKFQSCGKRSNNLEIKSRCHLQKNQDPMLEKIKMGGKSKDENLRNCQSKSPLSLKHNILNKLCVTTAKKTMTERRAAHEKFWVHLKYIRNQGKELTADVSLAFVSFSKEMASSDSLSRP</sequence>
<protein>
    <submittedName>
        <fullName evidence="3">Uncharacterized protein</fullName>
    </submittedName>
</protein>
<dbReference type="Proteomes" id="UP000887565">
    <property type="component" value="Unplaced"/>
</dbReference>
<name>A0A915JD06_ROMCU</name>
<reference evidence="3" key="1">
    <citation type="submission" date="2022-11" db="UniProtKB">
        <authorList>
            <consortium name="WormBaseParasite"/>
        </authorList>
    </citation>
    <scope>IDENTIFICATION</scope>
</reference>
<feature type="transmembrane region" description="Helical" evidence="1">
    <location>
        <begin position="82"/>
        <end position="102"/>
    </location>
</feature>
<proteinExistence type="predicted"/>
<keyword evidence="1" id="KW-0812">Transmembrane</keyword>
<evidence type="ECO:0000256" key="1">
    <source>
        <dbReference type="SAM" id="Phobius"/>
    </source>
</evidence>
<accession>A0A915JD06</accession>
<dbReference type="WBParaSite" id="nRc.2.0.1.t24047-RA">
    <property type="protein sequence ID" value="nRc.2.0.1.t24047-RA"/>
    <property type="gene ID" value="nRc.2.0.1.g24047"/>
</dbReference>
<keyword evidence="2" id="KW-1185">Reference proteome</keyword>
<dbReference type="AlphaFoldDB" id="A0A915JD06"/>
<organism evidence="2 3">
    <name type="scientific">Romanomermis culicivorax</name>
    <name type="common">Nematode worm</name>
    <dbReference type="NCBI Taxonomy" id="13658"/>
    <lineage>
        <taxon>Eukaryota</taxon>
        <taxon>Metazoa</taxon>
        <taxon>Ecdysozoa</taxon>
        <taxon>Nematoda</taxon>
        <taxon>Enoplea</taxon>
        <taxon>Dorylaimia</taxon>
        <taxon>Mermithida</taxon>
        <taxon>Mermithoidea</taxon>
        <taxon>Mermithidae</taxon>
        <taxon>Romanomermis</taxon>
    </lineage>
</organism>